<protein>
    <recommendedName>
        <fullName evidence="4">ABC-2 family transporter protein</fullName>
    </recommendedName>
</protein>
<accession>A0A1M5WTR9</accession>
<evidence type="ECO:0000313" key="2">
    <source>
        <dbReference type="EMBL" id="SHH90860.1"/>
    </source>
</evidence>
<reference evidence="2 3" key="1">
    <citation type="submission" date="2016-11" db="EMBL/GenBank/DDBJ databases">
        <authorList>
            <person name="Jaros S."/>
            <person name="Januszkiewicz K."/>
            <person name="Wedrychowicz H."/>
        </authorList>
    </citation>
    <scope>NUCLEOTIDE SEQUENCE [LARGE SCALE GENOMIC DNA]</scope>
    <source>
        <strain evidence="2 3">DSM 8605</strain>
    </source>
</reference>
<dbReference type="EMBL" id="FQXM01000020">
    <property type="protein sequence ID" value="SHH90860.1"/>
    <property type="molecule type" value="Genomic_DNA"/>
</dbReference>
<dbReference type="AlphaFoldDB" id="A0A1M5WTR9"/>
<gene>
    <name evidence="2" type="ORF">SAMN02745207_03115</name>
</gene>
<dbReference type="RefSeq" id="WP_073339419.1">
    <property type="nucleotide sequence ID" value="NZ_FQXM01000020.1"/>
</dbReference>
<proteinExistence type="predicted"/>
<evidence type="ECO:0000256" key="1">
    <source>
        <dbReference type="SAM" id="Phobius"/>
    </source>
</evidence>
<dbReference type="OrthoDB" id="1910494at2"/>
<keyword evidence="1" id="KW-0812">Transmembrane</keyword>
<feature type="transmembrane region" description="Helical" evidence="1">
    <location>
        <begin position="124"/>
        <end position="143"/>
    </location>
</feature>
<feature type="transmembrane region" description="Helical" evidence="1">
    <location>
        <begin position="149"/>
        <end position="166"/>
    </location>
</feature>
<keyword evidence="1" id="KW-0472">Membrane</keyword>
<keyword evidence="1" id="KW-1133">Transmembrane helix</keyword>
<feature type="transmembrane region" description="Helical" evidence="1">
    <location>
        <begin position="88"/>
        <end position="112"/>
    </location>
</feature>
<name>A0A1M5WTR9_9CLOT</name>
<feature type="transmembrane region" description="Helical" evidence="1">
    <location>
        <begin position="17"/>
        <end position="39"/>
    </location>
</feature>
<evidence type="ECO:0008006" key="4">
    <source>
        <dbReference type="Google" id="ProtNLM"/>
    </source>
</evidence>
<dbReference type="Proteomes" id="UP000184447">
    <property type="component" value="Unassembled WGS sequence"/>
</dbReference>
<sequence length="212" mass="24479">MVNIKSMIKIIKYNARILFGVNTIVAALFVGAMPFVFSLNNIEYSQIAKIAELYLPIIGIILLSYITSIERNNLIEEFSYTKKFRFNYIFLIRFFINTMLISFLLAVLFLYAKYQGGIFPFHKVFIGCLVTTIYLGFLALTAYNLTKNLSVGYMIAFSYYFFEFSTKGKYTKELYLFSLLKDSFSEKIYLAIGGIILLIVNVILIKYHGENL</sequence>
<organism evidence="2 3">
    <name type="scientific">Clostridium grantii DSM 8605</name>
    <dbReference type="NCBI Taxonomy" id="1121316"/>
    <lineage>
        <taxon>Bacteria</taxon>
        <taxon>Bacillati</taxon>
        <taxon>Bacillota</taxon>
        <taxon>Clostridia</taxon>
        <taxon>Eubacteriales</taxon>
        <taxon>Clostridiaceae</taxon>
        <taxon>Clostridium</taxon>
    </lineage>
</organism>
<evidence type="ECO:0000313" key="3">
    <source>
        <dbReference type="Proteomes" id="UP000184447"/>
    </source>
</evidence>
<dbReference type="STRING" id="1121316.SAMN02745207_03115"/>
<keyword evidence="3" id="KW-1185">Reference proteome</keyword>
<feature type="transmembrane region" description="Helical" evidence="1">
    <location>
        <begin position="51"/>
        <end position="68"/>
    </location>
</feature>
<feature type="transmembrane region" description="Helical" evidence="1">
    <location>
        <begin position="187"/>
        <end position="207"/>
    </location>
</feature>